<feature type="domain" description="DUF3152" evidence="3">
    <location>
        <begin position="119"/>
        <end position="330"/>
    </location>
</feature>
<feature type="region of interest" description="Disordered" evidence="1">
    <location>
        <begin position="74"/>
        <end position="145"/>
    </location>
</feature>
<gene>
    <name evidence="4" type="ORF">IRY30_03000</name>
</gene>
<evidence type="ECO:0000313" key="4">
    <source>
        <dbReference type="EMBL" id="MBF4553052.1"/>
    </source>
</evidence>
<protein>
    <submittedName>
        <fullName evidence="4">DUF3152 domain-containing protein</fullName>
    </submittedName>
</protein>
<evidence type="ECO:0000313" key="5">
    <source>
        <dbReference type="Proteomes" id="UP000635902"/>
    </source>
</evidence>
<feature type="compositionally biased region" description="Basic and acidic residues" evidence="1">
    <location>
        <begin position="21"/>
        <end position="30"/>
    </location>
</feature>
<evidence type="ECO:0000259" key="3">
    <source>
        <dbReference type="Pfam" id="PF11350"/>
    </source>
</evidence>
<dbReference type="EMBL" id="JADKMY010000001">
    <property type="protein sequence ID" value="MBF4553052.1"/>
    <property type="molecule type" value="Genomic_DNA"/>
</dbReference>
<feature type="compositionally biased region" description="Low complexity" evidence="1">
    <location>
        <begin position="74"/>
        <end position="95"/>
    </location>
</feature>
<accession>A0ABR9ZHX9</accession>
<evidence type="ECO:0000256" key="1">
    <source>
        <dbReference type="SAM" id="MobiDB-lite"/>
    </source>
</evidence>
<feature type="region of interest" description="Disordered" evidence="1">
    <location>
        <begin position="313"/>
        <end position="348"/>
    </location>
</feature>
<reference evidence="4 5" key="1">
    <citation type="submission" date="2020-10" db="EMBL/GenBank/DDBJ databases">
        <title>Novel species in genus Corynebacterium.</title>
        <authorList>
            <person name="Zhang G."/>
        </authorList>
    </citation>
    <scope>NUCLEOTIDE SEQUENCE [LARGE SCALE GENOMIC DNA]</scope>
    <source>
        <strain evidence="4 5">DSM 45110</strain>
    </source>
</reference>
<sequence>MRGNGGSHRSGSHRSGSRSGNRRDGRESWRDGSVQSGRYRAGNDNPALQRWKIAVAAIFLLVTTLVLLSVFTSKSDSADPSNNAANNTAESSDSSGGEDRGDGPIPDGQGGENLGTGELPPGGAFAERGSGNYTTVGSPGAKAGEGAKSKYTYVVEIEDTIDPAGMGGADAFAAMVDATLTNPKSWTADKAISFEHVKESDLPAGTEPDLRIQLSSTETTHDVCGFTYRLETSCFMPIGNRVVLNDSRWVRGAQPFNGDLGGYRQYVINHEVGHGIGYAAHQACHENGALAPVMMQQTLSVINRELHEINPNENYGREDATCLPNPWPYPNGRTNQGSETENGTREES</sequence>
<dbReference type="InterPro" id="IPR022603">
    <property type="entry name" value="DUF3152"/>
</dbReference>
<feature type="compositionally biased region" description="Polar residues" evidence="1">
    <location>
        <begin position="332"/>
        <end position="341"/>
    </location>
</feature>
<feature type="transmembrane region" description="Helical" evidence="2">
    <location>
        <begin position="53"/>
        <end position="71"/>
    </location>
</feature>
<dbReference type="InterPro" id="IPR024079">
    <property type="entry name" value="MetalloPept_cat_dom_sf"/>
</dbReference>
<proteinExistence type="predicted"/>
<dbReference type="Proteomes" id="UP000635902">
    <property type="component" value="Unassembled WGS sequence"/>
</dbReference>
<keyword evidence="2" id="KW-1133">Transmembrane helix</keyword>
<keyword evidence="5" id="KW-1185">Reference proteome</keyword>
<dbReference type="SUPFAM" id="SSF55486">
    <property type="entry name" value="Metalloproteases ('zincins'), catalytic domain"/>
    <property type="match status" value="1"/>
</dbReference>
<organism evidence="4 5">
    <name type="scientific">Corynebacterium suicordis DSM 45110</name>
    <dbReference type="NCBI Taxonomy" id="1121369"/>
    <lineage>
        <taxon>Bacteria</taxon>
        <taxon>Bacillati</taxon>
        <taxon>Actinomycetota</taxon>
        <taxon>Actinomycetes</taxon>
        <taxon>Mycobacteriales</taxon>
        <taxon>Corynebacteriaceae</taxon>
        <taxon>Corynebacterium</taxon>
    </lineage>
</organism>
<keyword evidence="2" id="KW-0812">Transmembrane</keyword>
<keyword evidence="2" id="KW-0472">Membrane</keyword>
<comment type="caution">
    <text evidence="4">The sequence shown here is derived from an EMBL/GenBank/DDBJ whole genome shotgun (WGS) entry which is preliminary data.</text>
</comment>
<evidence type="ECO:0000256" key="2">
    <source>
        <dbReference type="SAM" id="Phobius"/>
    </source>
</evidence>
<feature type="region of interest" description="Disordered" evidence="1">
    <location>
        <begin position="1"/>
        <end position="44"/>
    </location>
</feature>
<dbReference type="Pfam" id="PF11350">
    <property type="entry name" value="DUF3152"/>
    <property type="match status" value="1"/>
</dbReference>
<name>A0ABR9ZHX9_9CORY</name>
<dbReference type="Gene3D" id="3.40.390.10">
    <property type="entry name" value="Collagenase (Catalytic Domain)"/>
    <property type="match status" value="1"/>
</dbReference>